<protein>
    <submittedName>
        <fullName evidence="1">Uncharacterized protein</fullName>
    </submittedName>
</protein>
<keyword evidence="2" id="KW-1185">Reference proteome</keyword>
<organism evidence="1 2">
    <name type="scientific">Cardiosporidium cionae</name>
    <dbReference type="NCBI Taxonomy" id="476202"/>
    <lineage>
        <taxon>Eukaryota</taxon>
        <taxon>Sar</taxon>
        <taxon>Alveolata</taxon>
        <taxon>Apicomplexa</taxon>
        <taxon>Aconoidasida</taxon>
        <taxon>Nephromycida</taxon>
        <taxon>Cardiosporidium</taxon>
    </lineage>
</organism>
<gene>
    <name evidence="1" type="ORF">IE077_001860</name>
</gene>
<evidence type="ECO:0000313" key="2">
    <source>
        <dbReference type="Proteomes" id="UP000823046"/>
    </source>
</evidence>
<comment type="caution">
    <text evidence="1">The sequence shown here is derived from an EMBL/GenBank/DDBJ whole genome shotgun (WGS) entry which is preliminary data.</text>
</comment>
<name>A0ABQ7JCE7_9APIC</name>
<dbReference type="EMBL" id="JADAQX010000163">
    <property type="protein sequence ID" value="KAF8821564.1"/>
    <property type="molecule type" value="Genomic_DNA"/>
</dbReference>
<evidence type="ECO:0000313" key="1">
    <source>
        <dbReference type="EMBL" id="KAF8821564.1"/>
    </source>
</evidence>
<accession>A0ABQ7JCE7</accession>
<reference evidence="1 2" key="1">
    <citation type="journal article" date="2020" name="bioRxiv">
        <title>Metabolic contributions of an alphaproteobacterial endosymbiont in the apicomplexan Cardiosporidium cionae.</title>
        <authorList>
            <person name="Hunter E.S."/>
            <person name="Paight C.J."/>
            <person name="Lane C.E."/>
        </authorList>
    </citation>
    <scope>NUCLEOTIDE SEQUENCE [LARGE SCALE GENOMIC DNA]</scope>
    <source>
        <strain evidence="1">ESH_2018</strain>
    </source>
</reference>
<proteinExistence type="predicted"/>
<dbReference type="Proteomes" id="UP000823046">
    <property type="component" value="Unassembled WGS sequence"/>
</dbReference>
<sequence>MEFPAYRSEEWLRQQLNEPQNKEISDIVSNDPLQQKISKPSLVAPPQVLQGVRLSPAYMYTFETIGMYPKKVESVRQSIRDSLFRQSLFKVQNVEVMYIDSCRANRVLKKIVATENRMQWPTFFNNNSTLLHEELWTVDRCGVDTHYRVRYYMEGDNGFSSRVIPCGIRDKWNSLKYYFSSD</sequence>